<protein>
    <submittedName>
        <fullName evidence="1">Short-chain dehydrogenase</fullName>
    </submittedName>
</protein>
<organism evidence="1 2">
    <name type="scientific">SAR86 cluster bacterium</name>
    <dbReference type="NCBI Taxonomy" id="2030880"/>
    <lineage>
        <taxon>Bacteria</taxon>
        <taxon>Pseudomonadati</taxon>
        <taxon>Pseudomonadota</taxon>
        <taxon>Gammaproteobacteria</taxon>
        <taxon>SAR86 cluster</taxon>
    </lineage>
</organism>
<dbReference type="AlphaFoldDB" id="A0A972W0H0"/>
<gene>
    <name evidence="1" type="ORF">HQ497_11885</name>
</gene>
<comment type="caution">
    <text evidence="1">The sequence shown here is derived from an EMBL/GenBank/DDBJ whole genome shotgun (WGS) entry which is preliminary data.</text>
</comment>
<feature type="non-terminal residue" evidence="1">
    <location>
        <position position="1"/>
    </location>
</feature>
<evidence type="ECO:0000313" key="1">
    <source>
        <dbReference type="EMBL" id="NQV66052.1"/>
    </source>
</evidence>
<sequence>DVNSIEYYALEPDYLADQIVAVINQPWGVNISEITVRASGDTYIL</sequence>
<proteinExistence type="predicted"/>
<accession>A0A972W0H0</accession>
<dbReference type="Proteomes" id="UP000754644">
    <property type="component" value="Unassembled WGS sequence"/>
</dbReference>
<evidence type="ECO:0000313" key="2">
    <source>
        <dbReference type="Proteomes" id="UP000754644"/>
    </source>
</evidence>
<dbReference type="EMBL" id="JABMOJ010000450">
    <property type="protein sequence ID" value="NQV66052.1"/>
    <property type="molecule type" value="Genomic_DNA"/>
</dbReference>
<reference evidence="1" key="1">
    <citation type="submission" date="2020-05" db="EMBL/GenBank/DDBJ databases">
        <title>Sulfur intermediates as new biogeochemical hubs in an aquatic model microbial ecosystem.</title>
        <authorList>
            <person name="Vigneron A."/>
        </authorList>
    </citation>
    <scope>NUCLEOTIDE SEQUENCE</scope>
    <source>
        <strain evidence="1">Bin.250</strain>
    </source>
</reference>
<name>A0A972W0H0_9GAMM</name>